<keyword evidence="1" id="KW-1133">Transmembrane helix</keyword>
<accession>A0A0F9W874</accession>
<dbReference type="AlphaFoldDB" id="A0A0F9W874"/>
<evidence type="ECO:0000313" key="2">
    <source>
        <dbReference type="EMBL" id="KKO08498.1"/>
    </source>
</evidence>
<keyword evidence="1" id="KW-0472">Membrane</keyword>
<organism evidence="2">
    <name type="scientific">marine sediment metagenome</name>
    <dbReference type="NCBI Taxonomy" id="412755"/>
    <lineage>
        <taxon>unclassified sequences</taxon>
        <taxon>metagenomes</taxon>
        <taxon>ecological metagenomes</taxon>
    </lineage>
</organism>
<evidence type="ECO:0000256" key="1">
    <source>
        <dbReference type="SAM" id="Phobius"/>
    </source>
</evidence>
<name>A0A0F9W874_9ZZZZ</name>
<keyword evidence="1" id="KW-0812">Transmembrane</keyword>
<reference evidence="2" key="1">
    <citation type="journal article" date="2015" name="Nature">
        <title>Complex archaea that bridge the gap between prokaryotes and eukaryotes.</title>
        <authorList>
            <person name="Spang A."/>
            <person name="Saw J.H."/>
            <person name="Jorgensen S.L."/>
            <person name="Zaremba-Niedzwiedzka K."/>
            <person name="Martijn J."/>
            <person name="Lind A.E."/>
            <person name="van Eijk R."/>
            <person name="Schleper C."/>
            <person name="Guy L."/>
            <person name="Ettema T.J."/>
        </authorList>
    </citation>
    <scope>NUCLEOTIDE SEQUENCE</scope>
</reference>
<proteinExistence type="predicted"/>
<sequence>MLDDRTLDKLKPYVIAAAVAQVVGLVGAAALSNLAANSNVEHSFNGMLDLPAKHYAAEVLLGASDGMKANGWSNFGIEERLAVVKAATQETIRDQMAQVYDQAYAQGISGQWDEAALSGYLEVVEMPKSDIYRLNQATLEGDEKINPEALNAKIEADYGARWDDVGKHFREGLEGMIHTSVASVEIAFGDKPYSEARSISEMQAPVYQAAQVMGFMTSGPNEPNALLAHGELEVVDARVPVERLAVNPTERVEVEMGREKRALDPKFPRIEIALAPLGEHVQDPFAVELTAEQDMSNDDPDQPN</sequence>
<comment type="caution">
    <text evidence="2">The sequence shown here is derived from an EMBL/GenBank/DDBJ whole genome shotgun (WGS) entry which is preliminary data.</text>
</comment>
<protein>
    <submittedName>
        <fullName evidence="2">Uncharacterized protein</fullName>
    </submittedName>
</protein>
<gene>
    <name evidence="2" type="ORF">LCGC14_0044360</name>
</gene>
<dbReference type="EMBL" id="LAZR01000009">
    <property type="protein sequence ID" value="KKO08498.1"/>
    <property type="molecule type" value="Genomic_DNA"/>
</dbReference>
<feature type="transmembrane region" description="Helical" evidence="1">
    <location>
        <begin position="12"/>
        <end position="31"/>
    </location>
</feature>